<reference evidence="3" key="1">
    <citation type="submission" date="2017-02" db="UniProtKB">
        <authorList>
            <consortium name="WormBaseParasite"/>
        </authorList>
    </citation>
    <scope>IDENTIFICATION</scope>
</reference>
<reference evidence="1 2" key="2">
    <citation type="submission" date="2018-11" db="EMBL/GenBank/DDBJ databases">
        <authorList>
            <consortium name="Pathogen Informatics"/>
        </authorList>
    </citation>
    <scope>NUCLEOTIDE SEQUENCE [LARGE SCALE GENOMIC DNA]</scope>
</reference>
<evidence type="ECO:0000313" key="2">
    <source>
        <dbReference type="Proteomes" id="UP000267096"/>
    </source>
</evidence>
<proteinExistence type="predicted"/>
<dbReference type="WBParaSite" id="ASIM_0000982201-mRNA-1">
    <property type="protein sequence ID" value="ASIM_0000982201-mRNA-1"/>
    <property type="gene ID" value="ASIM_0000982201"/>
</dbReference>
<protein>
    <submittedName>
        <fullName evidence="3">Transposase</fullName>
    </submittedName>
</protein>
<dbReference type="AlphaFoldDB" id="A0A0M3JQ71"/>
<keyword evidence="2" id="KW-1185">Reference proteome</keyword>
<organism evidence="3">
    <name type="scientific">Anisakis simplex</name>
    <name type="common">Herring worm</name>
    <dbReference type="NCBI Taxonomy" id="6269"/>
    <lineage>
        <taxon>Eukaryota</taxon>
        <taxon>Metazoa</taxon>
        <taxon>Ecdysozoa</taxon>
        <taxon>Nematoda</taxon>
        <taxon>Chromadorea</taxon>
        <taxon>Rhabditida</taxon>
        <taxon>Spirurina</taxon>
        <taxon>Ascaridomorpha</taxon>
        <taxon>Ascaridoidea</taxon>
        <taxon>Anisakidae</taxon>
        <taxon>Anisakis</taxon>
        <taxon>Anisakis simplex complex</taxon>
    </lineage>
</organism>
<dbReference type="EMBL" id="UYRR01029651">
    <property type="protein sequence ID" value="VDK40318.1"/>
    <property type="molecule type" value="Genomic_DNA"/>
</dbReference>
<sequence>MGEESVLALDETHKRLSKTTSPRELMQWIRFSLPYSVELNRAREIYEESIRLVQKHVEK</sequence>
<evidence type="ECO:0000313" key="1">
    <source>
        <dbReference type="EMBL" id="VDK40318.1"/>
    </source>
</evidence>
<gene>
    <name evidence="1" type="ORF">ASIM_LOCUS9555</name>
</gene>
<accession>A0A0M3JQ71</accession>
<dbReference type="Proteomes" id="UP000267096">
    <property type="component" value="Unassembled WGS sequence"/>
</dbReference>
<evidence type="ECO:0000313" key="3">
    <source>
        <dbReference type="WBParaSite" id="ASIM_0000982201-mRNA-1"/>
    </source>
</evidence>
<name>A0A0M3JQ71_ANISI</name>